<dbReference type="PANTHER" id="PTHR35175">
    <property type="entry name" value="DUF1289 DOMAIN-CONTAINING PROTEIN"/>
    <property type="match status" value="1"/>
</dbReference>
<dbReference type="AlphaFoldDB" id="A0A1K0IWB2"/>
<proteinExistence type="predicted"/>
<evidence type="ECO:0000313" key="1">
    <source>
        <dbReference type="EMBL" id="SCU78549.1"/>
    </source>
</evidence>
<evidence type="ECO:0008006" key="2">
    <source>
        <dbReference type="Google" id="ProtNLM"/>
    </source>
</evidence>
<dbReference type="InterPro" id="IPR010710">
    <property type="entry name" value="DUF1289"/>
</dbReference>
<protein>
    <recommendedName>
        <fullName evidence="2">DUF1289 domain-containing protein</fullName>
    </recommendedName>
</protein>
<sequence>MHHPDALINPCINICRMDLANRYCQGCARTRLEIGRWAQMSEVERTQVLAAAPARRGQRAATGALP</sequence>
<dbReference type="PANTHER" id="PTHR35175:SF2">
    <property type="entry name" value="DUF1289 DOMAIN-CONTAINING PROTEIN"/>
    <property type="match status" value="1"/>
</dbReference>
<dbReference type="RefSeq" id="WP_340527008.1">
    <property type="nucleotide sequence ID" value="NZ_FMSH01000312.1"/>
</dbReference>
<gene>
    <name evidence="1" type="ORF">CNECB9_380033</name>
</gene>
<organism evidence="1">
    <name type="scientific">Cupriavidus necator</name>
    <name type="common">Alcaligenes eutrophus</name>
    <name type="synonym">Ralstonia eutropha</name>
    <dbReference type="NCBI Taxonomy" id="106590"/>
    <lineage>
        <taxon>Bacteria</taxon>
        <taxon>Pseudomonadati</taxon>
        <taxon>Pseudomonadota</taxon>
        <taxon>Betaproteobacteria</taxon>
        <taxon>Burkholderiales</taxon>
        <taxon>Burkholderiaceae</taxon>
        <taxon>Cupriavidus</taxon>
    </lineage>
</organism>
<accession>A0A1K0IWB2</accession>
<dbReference type="Pfam" id="PF06945">
    <property type="entry name" value="DUF1289"/>
    <property type="match status" value="1"/>
</dbReference>
<name>A0A1K0IWB2_CUPNE</name>
<reference evidence="1" key="1">
    <citation type="submission" date="2016-09" db="EMBL/GenBank/DDBJ databases">
        <authorList>
            <person name="Capua I."/>
            <person name="De Benedictis P."/>
            <person name="Joannis T."/>
            <person name="Lombin L.H."/>
            <person name="Cattoli G."/>
        </authorList>
    </citation>
    <scope>NUCLEOTIDE SEQUENCE</scope>
    <source>
        <strain evidence="1">B9</strain>
    </source>
</reference>
<dbReference type="EMBL" id="FMSH01000312">
    <property type="protein sequence ID" value="SCU78549.1"/>
    <property type="molecule type" value="Genomic_DNA"/>
</dbReference>